<comment type="caution">
    <text evidence="3">The sequence shown here is derived from an EMBL/GenBank/DDBJ whole genome shotgun (WGS) entry which is preliminary data.</text>
</comment>
<evidence type="ECO:0000313" key="3">
    <source>
        <dbReference type="EMBL" id="TDW74923.1"/>
    </source>
</evidence>
<dbReference type="PANTHER" id="PTHR46553">
    <property type="entry name" value="ADENINE NUCLEOTIDE ALPHA HYDROLASES-LIKE SUPERFAMILY PROTEIN"/>
    <property type="match status" value="1"/>
</dbReference>
<dbReference type="InterPro" id="IPR006015">
    <property type="entry name" value="Universal_stress_UspA"/>
</dbReference>
<dbReference type="InterPro" id="IPR006016">
    <property type="entry name" value="UspA"/>
</dbReference>
<evidence type="ECO:0000259" key="2">
    <source>
        <dbReference type="Pfam" id="PF00582"/>
    </source>
</evidence>
<protein>
    <submittedName>
        <fullName evidence="3">Nucleotide-binding universal stress UspA family protein</fullName>
    </submittedName>
</protein>
<dbReference type="EMBL" id="SODP01000001">
    <property type="protein sequence ID" value="TDW74923.1"/>
    <property type="molecule type" value="Genomic_DNA"/>
</dbReference>
<dbReference type="OrthoDB" id="5179911at2"/>
<dbReference type="AlphaFoldDB" id="A0A4R8CK95"/>
<organism evidence="3 4">
    <name type="scientific">Kribbella pratensis</name>
    <dbReference type="NCBI Taxonomy" id="2512112"/>
    <lineage>
        <taxon>Bacteria</taxon>
        <taxon>Bacillati</taxon>
        <taxon>Actinomycetota</taxon>
        <taxon>Actinomycetes</taxon>
        <taxon>Propionibacteriales</taxon>
        <taxon>Kribbellaceae</taxon>
        <taxon>Kribbella</taxon>
    </lineage>
</organism>
<accession>A0A4R8CK95</accession>
<dbReference type="Proteomes" id="UP000295146">
    <property type="component" value="Unassembled WGS sequence"/>
</dbReference>
<feature type="domain" description="UspA" evidence="2">
    <location>
        <begin position="3"/>
        <end position="136"/>
    </location>
</feature>
<dbReference type="PRINTS" id="PR01438">
    <property type="entry name" value="UNVRSLSTRESS"/>
</dbReference>
<dbReference type="InterPro" id="IPR014729">
    <property type="entry name" value="Rossmann-like_a/b/a_fold"/>
</dbReference>
<sequence length="282" mass="29496">MGVVVGVDGRPDCENAIRWGAIEAAARGAELQLVHAFVWAEFRVPLGPSDVAPGLRANADRIVAEAVQLAREFKPGLSVTGRRVDGFPSAVLLAESKSADLVVIGSRFVGRVLGLVVSSAGIELSAHAQCPVVVVRPTDDELAGDEVVIGYDGSRPAHAAVDFGLDYAQRHGLATRIVAVLDEGEDDDHDLLAGVRAHPLAHDTELIEVTGHPSELLLEWSADAQLLVVGSRGRGGFAGLLLGSVSQTMLHQSPCPVAVIPQAARSFPDVRRNDAAGAPTDA</sequence>
<dbReference type="Gene3D" id="3.40.50.620">
    <property type="entry name" value="HUPs"/>
    <property type="match status" value="2"/>
</dbReference>
<dbReference type="PANTHER" id="PTHR46553:SF3">
    <property type="entry name" value="ADENINE NUCLEOTIDE ALPHA HYDROLASES-LIKE SUPERFAMILY PROTEIN"/>
    <property type="match status" value="1"/>
</dbReference>
<evidence type="ECO:0000256" key="1">
    <source>
        <dbReference type="ARBA" id="ARBA00008791"/>
    </source>
</evidence>
<gene>
    <name evidence="3" type="ORF">EV653_0025</name>
</gene>
<name>A0A4R8CK95_9ACTN</name>
<proteinExistence type="inferred from homology"/>
<dbReference type="SUPFAM" id="SSF52402">
    <property type="entry name" value="Adenine nucleotide alpha hydrolases-like"/>
    <property type="match status" value="2"/>
</dbReference>
<comment type="similarity">
    <text evidence="1">Belongs to the universal stress protein A family.</text>
</comment>
<dbReference type="RefSeq" id="WP_134096733.1">
    <property type="nucleotide sequence ID" value="NZ_SODP01000001.1"/>
</dbReference>
<feature type="domain" description="UspA" evidence="2">
    <location>
        <begin position="197"/>
        <end position="261"/>
    </location>
</feature>
<evidence type="ECO:0000313" key="4">
    <source>
        <dbReference type="Proteomes" id="UP000295146"/>
    </source>
</evidence>
<keyword evidence="4" id="KW-1185">Reference proteome</keyword>
<reference evidence="3 4" key="1">
    <citation type="submission" date="2019-03" db="EMBL/GenBank/DDBJ databases">
        <title>Genomic Encyclopedia of Type Strains, Phase III (KMG-III): the genomes of soil and plant-associated and newly described type strains.</title>
        <authorList>
            <person name="Whitman W."/>
        </authorList>
    </citation>
    <scope>NUCLEOTIDE SEQUENCE [LARGE SCALE GENOMIC DNA]</scope>
    <source>
        <strain evidence="3 4">VKM Ac-2573</strain>
    </source>
</reference>
<dbReference type="Pfam" id="PF00582">
    <property type="entry name" value="Usp"/>
    <property type="match status" value="2"/>
</dbReference>